<dbReference type="InterPro" id="IPR044296">
    <property type="entry name" value="HIPP46"/>
</dbReference>
<name>A0A8S0V871_OLEEU</name>
<comment type="caution">
    <text evidence="3">The sequence shown here is derived from an EMBL/GenBank/DDBJ whole genome shotgun (WGS) entry which is preliminary data.</text>
</comment>
<accession>A0A8S0V871</accession>
<dbReference type="AlphaFoldDB" id="A0A8S0V871"/>
<gene>
    <name evidence="3" type="ORF">OLEA9_A004042</name>
</gene>
<dbReference type="GO" id="GO:0046872">
    <property type="term" value="F:metal ion binding"/>
    <property type="evidence" value="ECO:0007669"/>
    <property type="project" value="InterPro"/>
</dbReference>
<protein>
    <recommendedName>
        <fullName evidence="2">HMA domain-containing protein</fullName>
    </recommendedName>
</protein>
<dbReference type="Proteomes" id="UP000594638">
    <property type="component" value="Unassembled WGS sequence"/>
</dbReference>
<evidence type="ECO:0000313" key="3">
    <source>
        <dbReference type="EMBL" id="CAA3027519.1"/>
    </source>
</evidence>
<sequence>MKQKIVIRVVSMNNEKSRCKALKTVVGVSGVESAAVKGDEVEVVGDGIDAVVLTRALRKCVAPADLISVGEAKKTEEKKPETPATPPVWSFYPRPYYPICEVRDPYPETPCTIM</sequence>
<dbReference type="PROSITE" id="PS50846">
    <property type="entry name" value="HMA_2"/>
    <property type="match status" value="1"/>
</dbReference>
<dbReference type="Gene3D" id="3.30.70.100">
    <property type="match status" value="1"/>
</dbReference>
<feature type="domain" description="HMA" evidence="2">
    <location>
        <begin position="3"/>
        <end position="69"/>
    </location>
</feature>
<dbReference type="GO" id="GO:0016020">
    <property type="term" value="C:membrane"/>
    <property type="evidence" value="ECO:0007669"/>
    <property type="project" value="UniProtKB-SubCell"/>
</dbReference>
<reference evidence="3 4" key="1">
    <citation type="submission" date="2019-12" db="EMBL/GenBank/DDBJ databases">
        <authorList>
            <person name="Alioto T."/>
            <person name="Alioto T."/>
            <person name="Gomez Garrido J."/>
        </authorList>
    </citation>
    <scope>NUCLEOTIDE SEQUENCE [LARGE SCALE GENOMIC DNA]</scope>
</reference>
<dbReference type="GO" id="GO:0009626">
    <property type="term" value="P:plant-type hypersensitive response"/>
    <property type="evidence" value="ECO:0007669"/>
    <property type="project" value="UniProtKB-KW"/>
</dbReference>
<keyword evidence="4" id="KW-1185">Reference proteome</keyword>
<dbReference type="PANTHER" id="PTHR46371">
    <property type="entry name" value="OS04G0464100 PROTEIN"/>
    <property type="match status" value="1"/>
</dbReference>
<dbReference type="InterPro" id="IPR006121">
    <property type="entry name" value="HMA_dom"/>
</dbReference>
<evidence type="ECO:0000259" key="2">
    <source>
        <dbReference type="PROSITE" id="PS50846"/>
    </source>
</evidence>
<comment type="subcellular location">
    <subcellularLocation>
        <location evidence="1">Membrane</location>
        <topology evidence="1">Peripheral membrane protein</topology>
    </subcellularLocation>
</comment>
<evidence type="ECO:0000313" key="4">
    <source>
        <dbReference type="Proteomes" id="UP000594638"/>
    </source>
</evidence>
<dbReference type="Gramene" id="OE9A004042T2">
    <property type="protein sequence ID" value="OE9A004042C2"/>
    <property type="gene ID" value="OE9A004042"/>
</dbReference>
<organism evidence="3 4">
    <name type="scientific">Olea europaea subsp. europaea</name>
    <dbReference type="NCBI Taxonomy" id="158383"/>
    <lineage>
        <taxon>Eukaryota</taxon>
        <taxon>Viridiplantae</taxon>
        <taxon>Streptophyta</taxon>
        <taxon>Embryophyta</taxon>
        <taxon>Tracheophyta</taxon>
        <taxon>Spermatophyta</taxon>
        <taxon>Magnoliopsida</taxon>
        <taxon>eudicotyledons</taxon>
        <taxon>Gunneridae</taxon>
        <taxon>Pentapetalae</taxon>
        <taxon>asterids</taxon>
        <taxon>lamiids</taxon>
        <taxon>Lamiales</taxon>
        <taxon>Oleaceae</taxon>
        <taxon>Oleeae</taxon>
        <taxon>Olea</taxon>
    </lineage>
</organism>
<dbReference type="EMBL" id="CACTIH010009207">
    <property type="protein sequence ID" value="CAA3027519.1"/>
    <property type="molecule type" value="Genomic_DNA"/>
</dbReference>
<evidence type="ECO:0000256" key="1">
    <source>
        <dbReference type="ARBA" id="ARBA00004170"/>
    </source>
</evidence>
<proteinExistence type="predicted"/>